<organism evidence="10 11">
    <name type="scientific">Polyrhizophydium stewartii</name>
    <dbReference type="NCBI Taxonomy" id="2732419"/>
    <lineage>
        <taxon>Eukaryota</taxon>
        <taxon>Fungi</taxon>
        <taxon>Fungi incertae sedis</taxon>
        <taxon>Chytridiomycota</taxon>
        <taxon>Chytridiomycota incertae sedis</taxon>
        <taxon>Chytridiomycetes</taxon>
        <taxon>Rhizophydiales</taxon>
        <taxon>Rhizophydiales incertae sedis</taxon>
        <taxon>Polyrhizophydium</taxon>
    </lineage>
</organism>
<dbReference type="Gene3D" id="1.10.510.10">
    <property type="entry name" value="Transferase(Phosphotransferase) domain 1"/>
    <property type="match status" value="1"/>
</dbReference>
<dbReference type="Proteomes" id="UP001527925">
    <property type="component" value="Unassembled WGS sequence"/>
</dbReference>
<dbReference type="Gene3D" id="3.30.200.20">
    <property type="entry name" value="Phosphorylase Kinase, domain 1"/>
    <property type="match status" value="1"/>
</dbReference>
<keyword evidence="6 7" id="KW-0067">ATP-binding</keyword>
<dbReference type="InterPro" id="IPR011009">
    <property type="entry name" value="Kinase-like_dom_sf"/>
</dbReference>
<dbReference type="CDD" id="cd05123">
    <property type="entry name" value="STKc_AGC"/>
    <property type="match status" value="1"/>
</dbReference>
<evidence type="ECO:0000313" key="10">
    <source>
        <dbReference type="EMBL" id="KAL2915646.1"/>
    </source>
</evidence>
<feature type="domain" description="Protein kinase" evidence="9">
    <location>
        <begin position="20"/>
        <end position="275"/>
    </location>
</feature>
<evidence type="ECO:0000259" key="9">
    <source>
        <dbReference type="PROSITE" id="PS50011"/>
    </source>
</evidence>
<dbReference type="PANTHER" id="PTHR24351">
    <property type="entry name" value="RIBOSOMAL PROTEIN S6 KINASE"/>
    <property type="match status" value="1"/>
</dbReference>
<evidence type="ECO:0000256" key="8">
    <source>
        <dbReference type="RuleBase" id="RU000304"/>
    </source>
</evidence>
<dbReference type="PROSITE" id="PS50011">
    <property type="entry name" value="PROTEIN_KINASE_DOM"/>
    <property type="match status" value="1"/>
</dbReference>
<evidence type="ECO:0000256" key="4">
    <source>
        <dbReference type="ARBA" id="ARBA00022741"/>
    </source>
</evidence>
<dbReference type="InterPro" id="IPR008271">
    <property type="entry name" value="Ser/Thr_kinase_AS"/>
</dbReference>
<feature type="binding site" evidence="7">
    <location>
        <position position="49"/>
    </location>
    <ligand>
        <name>ATP</name>
        <dbReference type="ChEBI" id="CHEBI:30616"/>
    </ligand>
</feature>
<evidence type="ECO:0000256" key="7">
    <source>
        <dbReference type="PROSITE-ProRule" id="PRU10141"/>
    </source>
</evidence>
<evidence type="ECO:0000256" key="6">
    <source>
        <dbReference type="ARBA" id="ARBA00022840"/>
    </source>
</evidence>
<comment type="similarity">
    <text evidence="8">Belongs to the protein kinase superfamily.</text>
</comment>
<sequence length="442" mass="49793">MGNRSSRPQRGTQPVHIHSFTPRKLLGKGNFAKVFLVERRSDQALFALKLSKKDKISAENKVHHIVEERNILEYLRHTFVTQLRYSFQDDVCLYMILDFVDGGDLRSHMKSHMWTEAEARVVIAEIACGLTYLHQNQIVHRDIKPENILMSRSGHITISDFNVAIRLAPGVPIRSMAGTEPYMAPEILNRVGYFSAVDWWSLGVLLFELVFAERPFRTKNRRELIKKGVFSFPYHMPAISEICQSAISGFLAFDPAHRIGFGEIGQPLLRGHPYFLGLSWAAVERREQAPIYVPALTPQTLHPQMAVDNDVLDEDLERLLRDTASLSSGSDPSPQQANIVEQFFYYDYMIHANRALEAQEHVVAEITASSRMVRSQTSSNDSEPPDHINSFHGTTNISFCGPVNGLSKLFKGLARRRSKNQSDFFAVDSSCITGQGSTSGVS</sequence>
<keyword evidence="4 7" id="KW-0547">Nucleotide-binding</keyword>
<evidence type="ECO:0000256" key="3">
    <source>
        <dbReference type="ARBA" id="ARBA00022679"/>
    </source>
</evidence>
<keyword evidence="3" id="KW-0808">Transferase</keyword>
<reference evidence="10 11" key="1">
    <citation type="submission" date="2023-09" db="EMBL/GenBank/DDBJ databases">
        <title>Pangenome analysis of Batrachochytrium dendrobatidis and related Chytrids.</title>
        <authorList>
            <person name="Yacoub M.N."/>
            <person name="Stajich J.E."/>
            <person name="James T.Y."/>
        </authorList>
    </citation>
    <scope>NUCLEOTIDE SEQUENCE [LARGE SCALE GENOMIC DNA]</scope>
    <source>
        <strain evidence="10 11">JEL0888</strain>
    </source>
</reference>
<accession>A0ABR4N854</accession>
<name>A0ABR4N854_9FUNG</name>
<dbReference type="InterPro" id="IPR000719">
    <property type="entry name" value="Prot_kinase_dom"/>
</dbReference>
<dbReference type="Pfam" id="PF00069">
    <property type="entry name" value="Pkinase"/>
    <property type="match status" value="1"/>
</dbReference>
<evidence type="ECO:0000256" key="1">
    <source>
        <dbReference type="ARBA" id="ARBA00022527"/>
    </source>
</evidence>
<dbReference type="PROSITE" id="PS00108">
    <property type="entry name" value="PROTEIN_KINASE_ST"/>
    <property type="match status" value="1"/>
</dbReference>
<dbReference type="PROSITE" id="PS00107">
    <property type="entry name" value="PROTEIN_KINASE_ATP"/>
    <property type="match status" value="1"/>
</dbReference>
<evidence type="ECO:0000313" key="11">
    <source>
        <dbReference type="Proteomes" id="UP001527925"/>
    </source>
</evidence>
<keyword evidence="11" id="KW-1185">Reference proteome</keyword>
<keyword evidence="2" id="KW-0597">Phosphoprotein</keyword>
<evidence type="ECO:0000256" key="5">
    <source>
        <dbReference type="ARBA" id="ARBA00022777"/>
    </source>
</evidence>
<dbReference type="InterPro" id="IPR045270">
    <property type="entry name" value="STKc_AGC"/>
</dbReference>
<proteinExistence type="inferred from homology"/>
<comment type="caution">
    <text evidence="10">The sequence shown here is derived from an EMBL/GenBank/DDBJ whole genome shotgun (WGS) entry which is preliminary data.</text>
</comment>
<keyword evidence="1 8" id="KW-0723">Serine/threonine-protein kinase</keyword>
<keyword evidence="5" id="KW-0418">Kinase</keyword>
<evidence type="ECO:0000256" key="2">
    <source>
        <dbReference type="ARBA" id="ARBA00022553"/>
    </source>
</evidence>
<dbReference type="SMART" id="SM00220">
    <property type="entry name" value="S_TKc"/>
    <property type="match status" value="1"/>
</dbReference>
<gene>
    <name evidence="10" type="ORF">HK105_204831</name>
</gene>
<dbReference type="InterPro" id="IPR017441">
    <property type="entry name" value="Protein_kinase_ATP_BS"/>
</dbReference>
<dbReference type="SUPFAM" id="SSF56112">
    <property type="entry name" value="Protein kinase-like (PK-like)"/>
    <property type="match status" value="1"/>
</dbReference>
<protein>
    <recommendedName>
        <fullName evidence="9">Protein kinase domain-containing protein</fullName>
    </recommendedName>
</protein>
<dbReference type="EMBL" id="JADGIZ020000022">
    <property type="protein sequence ID" value="KAL2915646.1"/>
    <property type="molecule type" value="Genomic_DNA"/>
</dbReference>